<proteinExistence type="predicted"/>
<accession>B4CV88</accession>
<sequence>MEELWNRPPLAYNAAMGLPIEVGILADLNENDSEGADHFRAERLAEALSLPFDLDCDSKEVWEAAEYQGQSDTLWKKFGRESFSCLSLYIAAKHSIRNEVAIVFT</sequence>
<evidence type="ECO:0000313" key="1">
    <source>
        <dbReference type="EMBL" id="EDY21901.1"/>
    </source>
</evidence>
<dbReference type="InParanoid" id="B4CV88"/>
<keyword evidence="2" id="KW-1185">Reference proteome</keyword>
<protein>
    <submittedName>
        <fullName evidence="1">Uncharacterized protein</fullName>
    </submittedName>
</protein>
<comment type="caution">
    <text evidence="1">The sequence shown here is derived from an EMBL/GenBank/DDBJ whole genome shotgun (WGS) entry which is preliminary data.</text>
</comment>
<organism evidence="1 2">
    <name type="scientific">Chthoniobacter flavus Ellin428</name>
    <dbReference type="NCBI Taxonomy" id="497964"/>
    <lineage>
        <taxon>Bacteria</taxon>
        <taxon>Pseudomonadati</taxon>
        <taxon>Verrucomicrobiota</taxon>
        <taxon>Spartobacteria</taxon>
        <taxon>Chthoniobacterales</taxon>
        <taxon>Chthoniobacteraceae</taxon>
        <taxon>Chthoniobacter</taxon>
    </lineage>
</organism>
<dbReference type="STRING" id="497964.CfE428DRAFT_0026"/>
<dbReference type="EMBL" id="ABVL01000001">
    <property type="protein sequence ID" value="EDY21901.1"/>
    <property type="molecule type" value="Genomic_DNA"/>
</dbReference>
<name>B4CV88_9BACT</name>
<gene>
    <name evidence="1" type="ORF">CfE428DRAFT_0026</name>
</gene>
<dbReference type="eggNOG" id="ENOG5031RCJ">
    <property type="taxonomic scope" value="Bacteria"/>
</dbReference>
<dbReference type="Proteomes" id="UP000005824">
    <property type="component" value="Unassembled WGS sequence"/>
</dbReference>
<reference evidence="1 2" key="1">
    <citation type="journal article" date="2011" name="J. Bacteriol.">
        <title>Genome sequence of Chthoniobacter flavus Ellin428, an aerobic heterotrophic soil bacterium.</title>
        <authorList>
            <person name="Kant R."/>
            <person name="van Passel M.W."/>
            <person name="Palva A."/>
            <person name="Lucas S."/>
            <person name="Lapidus A."/>
            <person name="Glavina Del Rio T."/>
            <person name="Dalin E."/>
            <person name="Tice H."/>
            <person name="Bruce D."/>
            <person name="Goodwin L."/>
            <person name="Pitluck S."/>
            <person name="Larimer F.W."/>
            <person name="Land M.L."/>
            <person name="Hauser L."/>
            <person name="Sangwan P."/>
            <person name="de Vos W.M."/>
            <person name="Janssen P.H."/>
            <person name="Smidt H."/>
        </authorList>
    </citation>
    <scope>NUCLEOTIDE SEQUENCE [LARGE SCALE GENOMIC DNA]</scope>
    <source>
        <strain evidence="1 2">Ellin428</strain>
    </source>
</reference>
<dbReference type="AlphaFoldDB" id="B4CV88"/>
<evidence type="ECO:0000313" key="2">
    <source>
        <dbReference type="Proteomes" id="UP000005824"/>
    </source>
</evidence>